<dbReference type="OMA" id="TIWIHAS"/>
<evidence type="ECO:0000259" key="3">
    <source>
        <dbReference type="PROSITE" id="PS50115"/>
    </source>
</evidence>
<evidence type="ECO:0000313" key="4">
    <source>
        <dbReference type="EMBL" id="EFJ33278.1"/>
    </source>
</evidence>
<dbReference type="KEGG" id="smo:SELMODRAFT_439307"/>
<dbReference type="PROSITE" id="PS50115">
    <property type="entry name" value="ARFGAP"/>
    <property type="match status" value="1"/>
</dbReference>
<dbReference type="STRING" id="88036.D8R3G6"/>
<keyword evidence="1" id="KW-0863">Zinc-finger</keyword>
<feature type="domain" description="Arf-GAP" evidence="3">
    <location>
        <begin position="65"/>
        <end position="188"/>
    </location>
</feature>
<dbReference type="Gene3D" id="1.10.220.150">
    <property type="entry name" value="Arf GTPase activating protein"/>
    <property type="match status" value="1"/>
</dbReference>
<reference evidence="4 5" key="1">
    <citation type="journal article" date="2011" name="Science">
        <title>The Selaginella genome identifies genetic changes associated with the evolution of vascular plants.</title>
        <authorList>
            <person name="Banks J.A."/>
            <person name="Nishiyama T."/>
            <person name="Hasebe M."/>
            <person name="Bowman J.L."/>
            <person name="Gribskov M."/>
            <person name="dePamphilis C."/>
            <person name="Albert V.A."/>
            <person name="Aono N."/>
            <person name="Aoyama T."/>
            <person name="Ambrose B.A."/>
            <person name="Ashton N.W."/>
            <person name="Axtell M.J."/>
            <person name="Barker E."/>
            <person name="Barker M.S."/>
            <person name="Bennetzen J.L."/>
            <person name="Bonawitz N.D."/>
            <person name="Chapple C."/>
            <person name="Cheng C."/>
            <person name="Correa L.G."/>
            <person name="Dacre M."/>
            <person name="DeBarry J."/>
            <person name="Dreyer I."/>
            <person name="Elias M."/>
            <person name="Engstrom E.M."/>
            <person name="Estelle M."/>
            <person name="Feng L."/>
            <person name="Finet C."/>
            <person name="Floyd S.K."/>
            <person name="Frommer W.B."/>
            <person name="Fujita T."/>
            <person name="Gramzow L."/>
            <person name="Gutensohn M."/>
            <person name="Harholt J."/>
            <person name="Hattori M."/>
            <person name="Heyl A."/>
            <person name="Hirai T."/>
            <person name="Hiwatashi Y."/>
            <person name="Ishikawa M."/>
            <person name="Iwata M."/>
            <person name="Karol K.G."/>
            <person name="Koehler B."/>
            <person name="Kolukisaoglu U."/>
            <person name="Kubo M."/>
            <person name="Kurata T."/>
            <person name="Lalonde S."/>
            <person name="Li K."/>
            <person name="Li Y."/>
            <person name="Litt A."/>
            <person name="Lyons E."/>
            <person name="Manning G."/>
            <person name="Maruyama T."/>
            <person name="Michael T.P."/>
            <person name="Mikami K."/>
            <person name="Miyazaki S."/>
            <person name="Morinaga S."/>
            <person name="Murata T."/>
            <person name="Mueller-Roeber B."/>
            <person name="Nelson D.R."/>
            <person name="Obara M."/>
            <person name="Oguri Y."/>
            <person name="Olmstead R.G."/>
            <person name="Onodera N."/>
            <person name="Petersen B.L."/>
            <person name="Pils B."/>
            <person name="Prigge M."/>
            <person name="Rensing S.A."/>
            <person name="Riano-Pachon D.M."/>
            <person name="Roberts A.W."/>
            <person name="Sato Y."/>
            <person name="Scheller H.V."/>
            <person name="Schulz B."/>
            <person name="Schulz C."/>
            <person name="Shakirov E.V."/>
            <person name="Shibagaki N."/>
            <person name="Shinohara N."/>
            <person name="Shippen D.E."/>
            <person name="Soerensen I."/>
            <person name="Sotooka R."/>
            <person name="Sugimoto N."/>
            <person name="Sugita M."/>
            <person name="Sumikawa N."/>
            <person name="Tanurdzic M."/>
            <person name="Theissen G."/>
            <person name="Ulvskov P."/>
            <person name="Wakazuki S."/>
            <person name="Weng J.K."/>
            <person name="Willats W.W."/>
            <person name="Wipf D."/>
            <person name="Wolf P.G."/>
            <person name="Yang L."/>
            <person name="Zimmer A.D."/>
            <person name="Zhu Q."/>
            <person name="Mitros T."/>
            <person name="Hellsten U."/>
            <person name="Loque D."/>
            <person name="Otillar R."/>
            <person name="Salamov A."/>
            <person name="Schmutz J."/>
            <person name="Shapiro H."/>
            <person name="Lindquist E."/>
            <person name="Lucas S."/>
            <person name="Rokhsar D."/>
            <person name="Grigoriev I.V."/>
        </authorList>
    </citation>
    <scope>NUCLEOTIDE SEQUENCE [LARGE SCALE GENOMIC DNA]</scope>
</reference>
<dbReference type="PANTHER" id="PTHR46085">
    <property type="entry name" value="ARFGAP/RECO-RELATED"/>
    <property type="match status" value="1"/>
</dbReference>
<proteinExistence type="predicted"/>
<dbReference type="eggNOG" id="KOG0702">
    <property type="taxonomic scope" value="Eukaryota"/>
</dbReference>
<feature type="compositionally biased region" description="Basic and acidic residues" evidence="2">
    <location>
        <begin position="204"/>
        <end position="233"/>
    </location>
</feature>
<dbReference type="PRINTS" id="PR00405">
    <property type="entry name" value="REVINTRACTNG"/>
</dbReference>
<sequence length="424" mass="47830">MALFNTEVTPEDLARKAGKLAPVEDTGGRLPLAFLFEGSDINYFSTSAEEEHRRMNRNKEDVRHERIIRGLSKLDDNRKCLNCGSVGPQYVCTTFSTFVCMACGGVHREFSHRVKSISLSKFTPEEVAALQAGGNQRALEMYFKHWDSRHHPVPDSSNPEKLRDFVKAIYVDQLYSADKPPPPRGDEQDGKRSSLRSSFLSSHSFEERRPGLQREAHQRTRSDDRPVSSREYDGGYSPEVRSMREILGDDLPVLRIEPQRPSTANDSPGAPTSSSQQSTYPENPYPENPEMVQQQPYIKASTTGWATFDTSPEQPANSASWQEMWHPNHETTMWSNTAQGLVFPQISFPPSQFAPETVAAVPRRKSTNPFDLPEDTSLPDFTEFQFQNPMIDSESSSSPQSWQMLPDTSREELTHATRPGNPFA</sequence>
<evidence type="ECO:0000313" key="5">
    <source>
        <dbReference type="Proteomes" id="UP000001514"/>
    </source>
</evidence>
<dbReference type="InterPro" id="IPR044820">
    <property type="entry name" value="AGD14-like"/>
</dbReference>
<dbReference type="InParanoid" id="D8R3G6"/>
<dbReference type="Proteomes" id="UP000001514">
    <property type="component" value="Unassembled WGS sequence"/>
</dbReference>
<dbReference type="EMBL" id="GL377571">
    <property type="protein sequence ID" value="EFJ33278.1"/>
    <property type="molecule type" value="Genomic_DNA"/>
</dbReference>
<dbReference type="GO" id="GO:0008270">
    <property type="term" value="F:zinc ion binding"/>
    <property type="evidence" value="ECO:0007669"/>
    <property type="project" value="UniProtKB-KW"/>
</dbReference>
<dbReference type="Gramene" id="EFJ33278">
    <property type="protein sequence ID" value="EFJ33278"/>
    <property type="gene ID" value="SELMODRAFT_439307"/>
</dbReference>
<dbReference type="GO" id="GO:0005096">
    <property type="term" value="F:GTPase activator activity"/>
    <property type="evidence" value="ECO:0007669"/>
    <property type="project" value="InterPro"/>
</dbReference>
<feature type="compositionally biased region" description="Polar residues" evidence="2">
    <location>
        <begin position="260"/>
        <end position="279"/>
    </location>
</feature>
<organism evidence="5">
    <name type="scientific">Selaginella moellendorffii</name>
    <name type="common">Spikemoss</name>
    <dbReference type="NCBI Taxonomy" id="88036"/>
    <lineage>
        <taxon>Eukaryota</taxon>
        <taxon>Viridiplantae</taxon>
        <taxon>Streptophyta</taxon>
        <taxon>Embryophyta</taxon>
        <taxon>Tracheophyta</taxon>
        <taxon>Lycopodiopsida</taxon>
        <taxon>Selaginellales</taxon>
        <taxon>Selaginellaceae</taxon>
        <taxon>Selaginella</taxon>
    </lineage>
</organism>
<gene>
    <name evidence="4" type="ORF">SELMODRAFT_439307</name>
</gene>
<dbReference type="CDD" id="cd08838">
    <property type="entry name" value="ArfGap_AGFG"/>
    <property type="match status" value="1"/>
</dbReference>
<dbReference type="SMART" id="SM00105">
    <property type="entry name" value="ArfGap"/>
    <property type="match status" value="1"/>
</dbReference>
<accession>D8R3G6</accession>
<dbReference type="PANTHER" id="PTHR46085:SF3">
    <property type="entry name" value="ARF GTPASE ACTIVATING PROTEIN"/>
    <property type="match status" value="1"/>
</dbReference>
<keyword evidence="5" id="KW-1185">Reference proteome</keyword>
<dbReference type="SUPFAM" id="SSF57863">
    <property type="entry name" value="ArfGap/RecO-like zinc finger"/>
    <property type="match status" value="1"/>
</dbReference>
<feature type="region of interest" description="Disordered" evidence="2">
    <location>
        <begin position="175"/>
        <end position="245"/>
    </location>
</feature>
<protein>
    <recommendedName>
        <fullName evidence="3">Arf-GAP domain-containing protein</fullName>
    </recommendedName>
</protein>
<dbReference type="Pfam" id="PF01412">
    <property type="entry name" value="ArfGap"/>
    <property type="match status" value="1"/>
</dbReference>
<evidence type="ECO:0000256" key="1">
    <source>
        <dbReference type="PROSITE-ProRule" id="PRU00288"/>
    </source>
</evidence>
<evidence type="ECO:0000256" key="2">
    <source>
        <dbReference type="SAM" id="MobiDB-lite"/>
    </source>
</evidence>
<dbReference type="InterPro" id="IPR038508">
    <property type="entry name" value="ArfGAP_dom_sf"/>
</dbReference>
<dbReference type="HOGENOM" id="CLU_647944_0_0_1"/>
<feature type="region of interest" description="Disordered" evidence="2">
    <location>
        <begin position="387"/>
        <end position="424"/>
    </location>
</feature>
<keyword evidence="1" id="KW-0479">Metal-binding</keyword>
<dbReference type="AlphaFoldDB" id="D8R3G6"/>
<keyword evidence="1" id="KW-0862">Zinc</keyword>
<name>D8R3G6_SELML</name>
<feature type="region of interest" description="Disordered" evidence="2">
    <location>
        <begin position="258"/>
        <end position="290"/>
    </location>
</feature>
<dbReference type="InterPro" id="IPR037278">
    <property type="entry name" value="ARFGAP/RecO"/>
</dbReference>
<dbReference type="InterPro" id="IPR001164">
    <property type="entry name" value="ArfGAP_dom"/>
</dbReference>